<protein>
    <recommendedName>
        <fullName evidence="1">Aldehyde dehydrogenase domain-containing protein</fullName>
    </recommendedName>
</protein>
<dbReference type="Gene3D" id="3.40.605.10">
    <property type="entry name" value="Aldehyde Dehydrogenase, Chain A, domain 1"/>
    <property type="match status" value="1"/>
</dbReference>
<reference evidence="2" key="1">
    <citation type="submission" date="2021-01" db="EMBL/GenBank/DDBJ databases">
        <authorList>
            <person name="Corre E."/>
            <person name="Pelletier E."/>
            <person name="Niang G."/>
            <person name="Scheremetjew M."/>
            <person name="Finn R."/>
            <person name="Kale V."/>
            <person name="Holt S."/>
            <person name="Cochrane G."/>
            <person name="Meng A."/>
            <person name="Brown T."/>
            <person name="Cohen L."/>
        </authorList>
    </citation>
    <scope>NUCLEOTIDE SEQUENCE</scope>
    <source>
        <strain evidence="2">GSBS06</strain>
    </source>
</reference>
<dbReference type="Pfam" id="PF00171">
    <property type="entry name" value="Aldedh"/>
    <property type="match status" value="1"/>
</dbReference>
<gene>
    <name evidence="2" type="ORF">ASTO00021_LOCUS4185</name>
</gene>
<dbReference type="InterPro" id="IPR016162">
    <property type="entry name" value="Ald_DH_N"/>
</dbReference>
<dbReference type="SUPFAM" id="SSF53720">
    <property type="entry name" value="ALDH-like"/>
    <property type="match status" value="1"/>
</dbReference>
<feature type="domain" description="Aldehyde dehydrogenase" evidence="1">
    <location>
        <begin position="7"/>
        <end position="318"/>
    </location>
</feature>
<proteinExistence type="predicted"/>
<sequence length="396" mass="44046">MLYDWDCCCILKMHPVRSYAKAALEIILSEYIEKGFLRIMECAVEEAKSLINDERISRVHMTGGKGTHDAIVWGDLQGESRLTPKLNKPMTSELGCITPYIVASGAEWTAKQLQYQAQILVGPAIANSGCNCLSPKLVILDKDWPQYDAFIGAIKKVMDEAILLPAYYPGAGQRYDTFRSEYENEADATVSLLGGNGKNETKAKAQGGHTAANATIRQYMLIEIDDNTKNKAYALRNEPFAPILTVFSIRGGNDASEFLDKAVSFANESVFGTLSTSLILHPKVDKAVGDLAVARLRYGTIVVNGWSALAFNNYWGGHPSEELADIQSGKGFVNQTLDVDFNLVEKSVTRLPFKTILHEVQKPRDFRFQNPKFSKNLLHFMVKPKLSTFAPLLFYR</sequence>
<name>A0A7S3LMV7_9STRA</name>
<dbReference type="Gene3D" id="3.40.309.10">
    <property type="entry name" value="Aldehyde Dehydrogenase, Chain A, domain 2"/>
    <property type="match status" value="1"/>
</dbReference>
<evidence type="ECO:0000259" key="1">
    <source>
        <dbReference type="Pfam" id="PF00171"/>
    </source>
</evidence>
<dbReference type="InterPro" id="IPR016163">
    <property type="entry name" value="Ald_DH_C"/>
</dbReference>
<dbReference type="EMBL" id="HBIN01005763">
    <property type="protein sequence ID" value="CAE0433870.1"/>
    <property type="molecule type" value="Transcribed_RNA"/>
</dbReference>
<dbReference type="AlphaFoldDB" id="A0A7S3LMV7"/>
<dbReference type="InterPro" id="IPR016161">
    <property type="entry name" value="Ald_DH/histidinol_DH"/>
</dbReference>
<evidence type="ECO:0000313" key="2">
    <source>
        <dbReference type="EMBL" id="CAE0433870.1"/>
    </source>
</evidence>
<dbReference type="InterPro" id="IPR015590">
    <property type="entry name" value="Aldehyde_DH_dom"/>
</dbReference>
<organism evidence="2">
    <name type="scientific">Aplanochytrium stocchinoi</name>
    <dbReference type="NCBI Taxonomy" id="215587"/>
    <lineage>
        <taxon>Eukaryota</taxon>
        <taxon>Sar</taxon>
        <taxon>Stramenopiles</taxon>
        <taxon>Bigyra</taxon>
        <taxon>Labyrinthulomycetes</taxon>
        <taxon>Thraustochytrida</taxon>
        <taxon>Thraustochytriidae</taxon>
        <taxon>Aplanochytrium</taxon>
    </lineage>
</organism>
<accession>A0A7S3LMV7</accession>
<dbReference type="GO" id="GO:0016620">
    <property type="term" value="F:oxidoreductase activity, acting on the aldehyde or oxo group of donors, NAD or NADP as acceptor"/>
    <property type="evidence" value="ECO:0007669"/>
    <property type="project" value="InterPro"/>
</dbReference>